<accession>A0ABT6A9K7</accession>
<gene>
    <name evidence="2" type="ORF">P3H78_20860</name>
</gene>
<organism evidence="2 3">
    <name type="scientific">Streptomyces tropicalis</name>
    <dbReference type="NCBI Taxonomy" id="3034234"/>
    <lineage>
        <taxon>Bacteria</taxon>
        <taxon>Bacillati</taxon>
        <taxon>Actinomycetota</taxon>
        <taxon>Actinomycetes</taxon>
        <taxon>Kitasatosporales</taxon>
        <taxon>Streptomycetaceae</taxon>
        <taxon>Streptomyces</taxon>
    </lineage>
</organism>
<keyword evidence="1" id="KW-0732">Signal</keyword>
<keyword evidence="3" id="KW-1185">Reference proteome</keyword>
<evidence type="ECO:0008006" key="4">
    <source>
        <dbReference type="Google" id="ProtNLM"/>
    </source>
</evidence>
<dbReference type="SUPFAM" id="SSF50969">
    <property type="entry name" value="YVTN repeat-like/Quinoprotein amine dehydrogenase"/>
    <property type="match status" value="1"/>
</dbReference>
<proteinExistence type="predicted"/>
<dbReference type="RefSeq" id="WP_276110583.1">
    <property type="nucleotide sequence ID" value="NZ_JARJBB010000010.1"/>
</dbReference>
<dbReference type="EMBL" id="JARJBB010000010">
    <property type="protein sequence ID" value="MDF3301026.1"/>
    <property type="molecule type" value="Genomic_DNA"/>
</dbReference>
<dbReference type="InterPro" id="IPR011044">
    <property type="entry name" value="Quino_amine_DH_bsu"/>
</dbReference>
<sequence length="351" mass="35629">MKFRSAACAALAVCSVALTGCSGSDGVSLGHDWKGSETFVTANVSGHTVVVGIDPAARHAQSLAVVPSEDGDDDVLAPQLVQFADGRWMLTTPRKGNRPDRFFEVDPAAGRLEEKAHGTDRLRQLAPGSRLVAAVYGVSSGGGGAQTATAGGDSTSVLVHDAATWRTVREARAPGAVALAASDPGSDTLCVTSGEGADARASVVDLGTGRVTAAGTAGGVQVQQLACPGGKPVLVGTPAAPGRTARATLTRRRAGAATVVTVDGGRVDAAEASGNTLVAAVNTGDDTDLVAYDTAAGREVHRVHIRGMDNSLLLRHTRSGWLLVSDDTATVVDLDRGTARTFGLPGTLTSF</sequence>
<feature type="chain" id="PRO_5045054107" description="Lipoprotein" evidence="1">
    <location>
        <begin position="20"/>
        <end position="351"/>
    </location>
</feature>
<reference evidence="2 3" key="1">
    <citation type="submission" date="2023-03" db="EMBL/GenBank/DDBJ databases">
        <title>Draft genome sequence of Streptomyces sp. K1PA1 isolated from peat swamp forest in Thailand.</title>
        <authorList>
            <person name="Klaysubun C."/>
            <person name="Duangmal K."/>
        </authorList>
    </citation>
    <scope>NUCLEOTIDE SEQUENCE [LARGE SCALE GENOMIC DNA]</scope>
    <source>
        <strain evidence="2 3">K1PA1</strain>
    </source>
</reference>
<name>A0ABT6A9K7_9ACTN</name>
<evidence type="ECO:0000313" key="3">
    <source>
        <dbReference type="Proteomes" id="UP001221150"/>
    </source>
</evidence>
<feature type="signal peptide" evidence="1">
    <location>
        <begin position="1"/>
        <end position="19"/>
    </location>
</feature>
<protein>
    <recommendedName>
        <fullName evidence="4">Lipoprotein</fullName>
    </recommendedName>
</protein>
<dbReference type="Proteomes" id="UP001221150">
    <property type="component" value="Unassembled WGS sequence"/>
</dbReference>
<evidence type="ECO:0000256" key="1">
    <source>
        <dbReference type="SAM" id="SignalP"/>
    </source>
</evidence>
<comment type="caution">
    <text evidence="2">The sequence shown here is derived from an EMBL/GenBank/DDBJ whole genome shotgun (WGS) entry which is preliminary data.</text>
</comment>
<evidence type="ECO:0000313" key="2">
    <source>
        <dbReference type="EMBL" id="MDF3301026.1"/>
    </source>
</evidence>
<dbReference type="PROSITE" id="PS51257">
    <property type="entry name" value="PROKAR_LIPOPROTEIN"/>
    <property type="match status" value="1"/>
</dbReference>